<evidence type="ECO:0000313" key="2">
    <source>
        <dbReference type="EMBL" id="KOO24067.1"/>
    </source>
</evidence>
<keyword evidence="1" id="KW-0812">Transmembrane</keyword>
<dbReference type="Proteomes" id="UP000037460">
    <property type="component" value="Unassembled WGS sequence"/>
</dbReference>
<reference evidence="3" key="1">
    <citation type="journal article" date="2015" name="PLoS Genet.">
        <title>Genome Sequence and Transcriptome Analyses of Chrysochromulina tobin: Metabolic Tools for Enhanced Algal Fitness in the Prominent Order Prymnesiales (Haptophyceae).</title>
        <authorList>
            <person name="Hovde B.T."/>
            <person name="Deodato C.R."/>
            <person name="Hunsperger H.M."/>
            <person name="Ryken S.A."/>
            <person name="Yost W."/>
            <person name="Jha R.K."/>
            <person name="Patterson J."/>
            <person name="Monnat R.J. Jr."/>
            <person name="Barlow S.B."/>
            <person name="Starkenburg S.R."/>
            <person name="Cattolico R.A."/>
        </authorList>
    </citation>
    <scope>NUCLEOTIDE SEQUENCE</scope>
    <source>
        <strain evidence="3">CCMP291</strain>
    </source>
</reference>
<keyword evidence="1" id="KW-1133">Transmembrane helix</keyword>
<name>A0A0M0JCJ4_9EUKA</name>
<protein>
    <submittedName>
        <fullName evidence="2">Uncharacterized protein</fullName>
    </submittedName>
</protein>
<proteinExistence type="predicted"/>
<dbReference type="AlphaFoldDB" id="A0A0M0JCJ4"/>
<evidence type="ECO:0000256" key="1">
    <source>
        <dbReference type="SAM" id="Phobius"/>
    </source>
</evidence>
<comment type="caution">
    <text evidence="2">The sequence shown here is derived from an EMBL/GenBank/DDBJ whole genome shotgun (WGS) entry which is preliminary data.</text>
</comment>
<dbReference type="EMBL" id="JWZX01003130">
    <property type="protein sequence ID" value="KOO24067.1"/>
    <property type="molecule type" value="Genomic_DNA"/>
</dbReference>
<gene>
    <name evidence="2" type="ORF">Ctob_007622</name>
</gene>
<organism evidence="2 3">
    <name type="scientific">Chrysochromulina tobinii</name>
    <dbReference type="NCBI Taxonomy" id="1460289"/>
    <lineage>
        <taxon>Eukaryota</taxon>
        <taxon>Haptista</taxon>
        <taxon>Haptophyta</taxon>
        <taxon>Prymnesiophyceae</taxon>
        <taxon>Prymnesiales</taxon>
        <taxon>Chrysochromulinaceae</taxon>
        <taxon>Chrysochromulina</taxon>
    </lineage>
</organism>
<keyword evidence="3" id="KW-1185">Reference proteome</keyword>
<sequence>MKFVHTVTDVSEKVSTLGSDEVRDGMYELGCRCSNNMKRTFGVFKDHALDLSIAATADLPADKTRSGVIREKCEFSKLVMGPLAAWYALMAVFCMAVFAVIYYPKLYGPKLYELAKVKFVEYKIDQHAARLTDKVKSKSFEAYEVASKSEAAAKALDAASKAYVATTTAPLAVAVAAKGGELAAKGRAKLAEKLVALRDGQSAGSSRDPPEPHTPV</sequence>
<keyword evidence="1" id="KW-0472">Membrane</keyword>
<evidence type="ECO:0000313" key="3">
    <source>
        <dbReference type="Proteomes" id="UP000037460"/>
    </source>
</evidence>
<accession>A0A0M0JCJ4</accession>
<feature type="transmembrane region" description="Helical" evidence="1">
    <location>
        <begin position="84"/>
        <end position="103"/>
    </location>
</feature>